<keyword evidence="3" id="KW-0479">Metal-binding</keyword>
<dbReference type="SUPFAM" id="SSF81296">
    <property type="entry name" value="E set domains"/>
    <property type="match status" value="1"/>
</dbReference>
<dbReference type="InterPro" id="IPR030835">
    <property type="entry name" value="Sulfite_DH_SoxC"/>
</dbReference>
<dbReference type="OrthoDB" id="9795587at2"/>
<dbReference type="GO" id="GO:0008482">
    <property type="term" value="F:sulfite oxidase activity"/>
    <property type="evidence" value="ECO:0007669"/>
    <property type="project" value="TreeGrafter"/>
</dbReference>
<evidence type="ECO:0000259" key="5">
    <source>
        <dbReference type="Pfam" id="PF00174"/>
    </source>
</evidence>
<dbReference type="EC" id="1.8.2.1" evidence="7"/>
<dbReference type="GO" id="GO:0030151">
    <property type="term" value="F:molybdenum ion binding"/>
    <property type="evidence" value="ECO:0007669"/>
    <property type="project" value="InterPro"/>
</dbReference>
<dbReference type="InterPro" id="IPR014756">
    <property type="entry name" value="Ig_E-set"/>
</dbReference>
<dbReference type="FunFam" id="2.60.40.650:FF:000004">
    <property type="entry name" value="Sulfite oxidase, putative"/>
    <property type="match status" value="1"/>
</dbReference>
<proteinExistence type="predicted"/>
<keyword evidence="4 7" id="KW-0560">Oxidoreductase</keyword>
<comment type="cofactor">
    <cofactor evidence="1">
        <name>Mo-molybdopterin</name>
        <dbReference type="ChEBI" id="CHEBI:71302"/>
    </cofactor>
</comment>
<dbReference type="RefSeq" id="WP_017839024.1">
    <property type="nucleotide sequence ID" value="NZ_CP035467.1"/>
</dbReference>
<evidence type="ECO:0000313" key="7">
    <source>
        <dbReference type="EMBL" id="QCW83111.1"/>
    </source>
</evidence>
<dbReference type="SUPFAM" id="SSF56524">
    <property type="entry name" value="Oxidoreductase molybdopterin-binding domain"/>
    <property type="match status" value="1"/>
</dbReference>
<dbReference type="GO" id="GO:0020037">
    <property type="term" value="F:heme binding"/>
    <property type="evidence" value="ECO:0007669"/>
    <property type="project" value="TreeGrafter"/>
</dbReference>
<evidence type="ECO:0000313" key="8">
    <source>
        <dbReference type="Proteomes" id="UP000305881"/>
    </source>
</evidence>
<dbReference type="InterPro" id="IPR000572">
    <property type="entry name" value="OxRdtase_Mopterin-bd_dom"/>
</dbReference>
<evidence type="ECO:0000256" key="1">
    <source>
        <dbReference type="ARBA" id="ARBA00001924"/>
    </source>
</evidence>
<evidence type="ECO:0000256" key="4">
    <source>
        <dbReference type="ARBA" id="ARBA00023002"/>
    </source>
</evidence>
<evidence type="ECO:0000259" key="6">
    <source>
        <dbReference type="Pfam" id="PF03404"/>
    </source>
</evidence>
<dbReference type="Proteomes" id="UP000305881">
    <property type="component" value="Chromosome"/>
</dbReference>
<dbReference type="KEGG" id="mbur:EQU24_13360"/>
<organism evidence="7 8">
    <name type="scientific">Methylotuvimicrobium buryatense</name>
    <name type="common">Methylomicrobium buryatense</name>
    <dbReference type="NCBI Taxonomy" id="95641"/>
    <lineage>
        <taxon>Bacteria</taxon>
        <taxon>Pseudomonadati</taxon>
        <taxon>Pseudomonadota</taxon>
        <taxon>Gammaproteobacteria</taxon>
        <taxon>Methylococcales</taxon>
        <taxon>Methylococcaceae</taxon>
        <taxon>Methylotuvimicrobium</taxon>
    </lineage>
</organism>
<dbReference type="Pfam" id="PF03404">
    <property type="entry name" value="Mo-co_dimer"/>
    <property type="match status" value="1"/>
</dbReference>
<keyword evidence="2" id="KW-0500">Molybdenum</keyword>
<gene>
    <name evidence="7" type="primary">soxC</name>
    <name evidence="7" type="ORF">EQU24_13360</name>
</gene>
<reference evidence="8" key="1">
    <citation type="journal article" date="2019" name="J. Bacteriol.">
        <title>A Mutagenic Screen Identifies a TonB-Dependent Receptor Required for the Lanthanide Metal Switch in the Type I Methanotroph 'Methylotuvimicrobium buryatense' 5GB1C.</title>
        <authorList>
            <person name="Groom J.D."/>
            <person name="Ford S.M."/>
            <person name="Pesesky M.W."/>
            <person name="Lidstrom M.E."/>
        </authorList>
    </citation>
    <scope>NUCLEOTIDE SEQUENCE [LARGE SCALE GENOMIC DNA]</scope>
    <source>
        <strain evidence="8">5GB1C</strain>
    </source>
</reference>
<feature type="domain" description="Moybdenum cofactor oxidoreductase dimerisation" evidence="6">
    <location>
        <begin position="302"/>
        <end position="404"/>
    </location>
</feature>
<evidence type="ECO:0000256" key="2">
    <source>
        <dbReference type="ARBA" id="ARBA00022505"/>
    </source>
</evidence>
<dbReference type="Gene3D" id="2.60.40.650">
    <property type="match status" value="1"/>
</dbReference>
<dbReference type="PANTHER" id="PTHR19372">
    <property type="entry name" value="SULFITE REDUCTASE"/>
    <property type="match status" value="1"/>
</dbReference>
<dbReference type="Pfam" id="PF00174">
    <property type="entry name" value="Oxidored_molyb"/>
    <property type="match status" value="1"/>
</dbReference>
<protein>
    <submittedName>
        <fullName evidence="7">Sulfite dehydrogenase</fullName>
        <ecNumber evidence="7">1.8.2.1</ecNumber>
    </submittedName>
</protein>
<dbReference type="InterPro" id="IPR005066">
    <property type="entry name" value="MoCF_OxRdtse_dimer"/>
</dbReference>
<dbReference type="PANTHER" id="PTHR19372:SF7">
    <property type="entry name" value="SULFITE OXIDASE, MITOCHONDRIAL"/>
    <property type="match status" value="1"/>
</dbReference>
<dbReference type="AlphaFoldDB" id="A0A4P9URW6"/>
<sequence>MPKQSLNAVQSSTEFEVAGGGLLDRRLFLKQGMIFTAATWGALSSQTATAELDRESWTKQPGKPFSNYGSPSDYEKKVIRWIMANDDAPGNGVSWTPLHELEGIVTPSGLHFERHHNGVPAIDPERHRLLIHGLVKRPLTFSVSDILQYPMQSRLCFIECGGNSNAGWRSEPIQTQVGYFHGMASCSEWTGVPLSVVLQEAGIKGRAKWIIAEGGDASMMNISLPLDKALDDCLLALYQNGERLRAENGYPLRLLVPGWEGVLNVKWLKRLHLAAKPVMARNETAKYTELLPSGKARQFSFVMEPKSVITHPSFGHRLDRHGLYQISGLAWSGRGKIAKVEVSADGGKSWAEAELQEPVLPKCFTRFRIPWRWQGQDVVLKSRAFDEAGAVQPERAELIARRGRHGYFHYNAIVSWAITEAGEISHVYL</sequence>
<dbReference type="GO" id="GO:0006790">
    <property type="term" value="P:sulfur compound metabolic process"/>
    <property type="evidence" value="ECO:0007669"/>
    <property type="project" value="TreeGrafter"/>
</dbReference>
<dbReference type="Gene3D" id="3.90.420.10">
    <property type="entry name" value="Oxidoreductase, molybdopterin-binding domain"/>
    <property type="match status" value="1"/>
</dbReference>
<dbReference type="EMBL" id="CP035467">
    <property type="protein sequence ID" value="QCW83111.1"/>
    <property type="molecule type" value="Genomic_DNA"/>
</dbReference>
<dbReference type="FunFam" id="3.90.420.10:FF:000006">
    <property type="entry name" value="Sulfur dehydrogenase subunit SoxC"/>
    <property type="match status" value="1"/>
</dbReference>
<dbReference type="STRING" id="675511.GCA_000341735_00375"/>
<feature type="domain" description="Oxidoreductase molybdopterin-binding" evidence="5">
    <location>
        <begin position="116"/>
        <end position="277"/>
    </location>
</feature>
<accession>A0A4P9URW6</accession>
<name>A0A4P9URW6_METBY</name>
<dbReference type="InterPro" id="IPR008335">
    <property type="entry name" value="Mopterin_OxRdtase_euk"/>
</dbReference>
<dbReference type="GO" id="GO:0043546">
    <property type="term" value="F:molybdopterin cofactor binding"/>
    <property type="evidence" value="ECO:0007669"/>
    <property type="project" value="TreeGrafter"/>
</dbReference>
<dbReference type="PRINTS" id="PR00407">
    <property type="entry name" value="EUMOPTERIN"/>
</dbReference>
<dbReference type="NCBIfam" id="TIGR04555">
    <property type="entry name" value="sulfite_DH_soxC"/>
    <property type="match status" value="1"/>
</dbReference>
<evidence type="ECO:0000256" key="3">
    <source>
        <dbReference type="ARBA" id="ARBA00022723"/>
    </source>
</evidence>
<keyword evidence="8" id="KW-1185">Reference proteome</keyword>
<dbReference type="InterPro" id="IPR036374">
    <property type="entry name" value="OxRdtase_Mopterin-bd_sf"/>
</dbReference>
<dbReference type="GO" id="GO:0050310">
    <property type="term" value="F:sulfite dehydrogenase activity"/>
    <property type="evidence" value="ECO:0007669"/>
    <property type="project" value="UniProtKB-EC"/>
</dbReference>